<keyword evidence="3" id="KW-1185">Reference proteome</keyword>
<evidence type="ECO:0000313" key="3">
    <source>
        <dbReference type="Proteomes" id="UP000429958"/>
    </source>
</evidence>
<dbReference type="Gene3D" id="1.10.3210.10">
    <property type="entry name" value="Hypothetical protein af1432"/>
    <property type="match status" value="1"/>
</dbReference>
<proteinExistence type="predicted"/>
<comment type="caution">
    <text evidence="2">The sequence shown here is derived from an EMBL/GenBank/DDBJ whole genome shotgun (WGS) entry which is preliminary data.</text>
</comment>
<dbReference type="EMBL" id="VUMD01000018">
    <property type="protein sequence ID" value="MSS38090.1"/>
    <property type="molecule type" value="Genomic_DNA"/>
</dbReference>
<dbReference type="Pfam" id="PF01966">
    <property type="entry name" value="HD"/>
    <property type="match status" value="1"/>
</dbReference>
<dbReference type="Proteomes" id="UP000429958">
    <property type="component" value="Unassembled WGS sequence"/>
</dbReference>
<feature type="domain" description="HD" evidence="1">
    <location>
        <begin position="44"/>
        <end position="122"/>
    </location>
</feature>
<evidence type="ECO:0000313" key="2">
    <source>
        <dbReference type="EMBL" id="MSS38090.1"/>
    </source>
</evidence>
<dbReference type="SUPFAM" id="SSF109604">
    <property type="entry name" value="HD-domain/PDEase-like"/>
    <property type="match status" value="1"/>
</dbReference>
<dbReference type="InterPro" id="IPR006674">
    <property type="entry name" value="HD_domain"/>
</dbReference>
<accession>A0A7X2NNP9</accession>
<evidence type="ECO:0000259" key="1">
    <source>
        <dbReference type="Pfam" id="PF01966"/>
    </source>
</evidence>
<dbReference type="AlphaFoldDB" id="A0A7X2NNP9"/>
<protein>
    <submittedName>
        <fullName evidence="2">HD domain-containing protein</fullName>
    </submittedName>
</protein>
<organism evidence="2 3">
    <name type="scientific">Clostridium porci</name>
    <dbReference type="NCBI Taxonomy" id="2605778"/>
    <lineage>
        <taxon>Bacteria</taxon>
        <taxon>Bacillati</taxon>
        <taxon>Bacillota</taxon>
        <taxon>Clostridia</taxon>
        <taxon>Eubacteriales</taxon>
        <taxon>Clostridiaceae</taxon>
        <taxon>Clostridium</taxon>
    </lineage>
</organism>
<reference evidence="2 3" key="1">
    <citation type="submission" date="2019-08" db="EMBL/GenBank/DDBJ databases">
        <title>In-depth cultivation of the pig gut microbiome towards novel bacterial diversity and tailored functional studies.</title>
        <authorList>
            <person name="Wylensek D."/>
            <person name="Hitch T.C.A."/>
            <person name="Clavel T."/>
        </authorList>
    </citation>
    <scope>NUCLEOTIDE SEQUENCE [LARGE SCALE GENOMIC DNA]</scope>
    <source>
        <strain evidence="2 3">WCA-389-WT-23D1</strain>
    </source>
</reference>
<sequence>MEPSVIAEYTGDEEYMECVKDILDSSVFHSLDKYIQHGTTTCKDHSIQVSYLAYKLCKRFGGNWRSAARAGLLHDLFLYDWHTHARETGNHFHGFTHPRTAFQNAQAYFELSWEEGDIILRHMWPLTPIPPATRAGFAVTCADKVCSAVETTARLKSWVLLCFLARPARR</sequence>
<name>A0A7X2NNP9_9CLOT</name>
<dbReference type="RefSeq" id="WP_154473574.1">
    <property type="nucleotide sequence ID" value="NZ_DBEWUL010000010.1"/>
</dbReference>
<gene>
    <name evidence="2" type="ORF">FYJ39_16485</name>
</gene>